<dbReference type="KEGG" id="cari:FNU76_15105"/>
<accession>A0A516SHD3</accession>
<reference evidence="3" key="1">
    <citation type="submission" date="2019-07" db="EMBL/GenBank/DDBJ databases">
        <title>Chitinimonas sp. nov., isolated from Ny-Alesund, arctica soil.</title>
        <authorList>
            <person name="Xu Q."/>
            <person name="Peng F."/>
        </authorList>
    </citation>
    <scope>NUCLEOTIDE SEQUENCE [LARGE SCALE GENOMIC DNA]</scope>
    <source>
        <strain evidence="3">R3-44</strain>
    </source>
</reference>
<dbReference type="InterPro" id="IPR029058">
    <property type="entry name" value="AB_hydrolase_fold"/>
</dbReference>
<dbReference type="Proteomes" id="UP000317550">
    <property type="component" value="Chromosome"/>
</dbReference>
<organism evidence="2 3">
    <name type="scientific">Chitinimonas arctica</name>
    <dbReference type="NCBI Taxonomy" id="2594795"/>
    <lineage>
        <taxon>Bacteria</taxon>
        <taxon>Pseudomonadati</taxon>
        <taxon>Pseudomonadota</taxon>
        <taxon>Betaproteobacteria</taxon>
        <taxon>Neisseriales</taxon>
        <taxon>Chitinibacteraceae</taxon>
        <taxon>Chitinimonas</taxon>
    </lineage>
</organism>
<name>A0A516SHD3_9NEIS</name>
<dbReference type="OrthoDB" id="4536625at2"/>
<keyword evidence="3" id="KW-1185">Reference proteome</keyword>
<evidence type="ECO:0000256" key="1">
    <source>
        <dbReference type="SAM" id="MobiDB-lite"/>
    </source>
</evidence>
<evidence type="ECO:0000313" key="2">
    <source>
        <dbReference type="EMBL" id="QDQ27574.1"/>
    </source>
</evidence>
<proteinExistence type="predicted"/>
<evidence type="ECO:0000313" key="3">
    <source>
        <dbReference type="Proteomes" id="UP000317550"/>
    </source>
</evidence>
<dbReference type="EMBL" id="CP041730">
    <property type="protein sequence ID" value="QDQ27574.1"/>
    <property type="molecule type" value="Genomic_DNA"/>
</dbReference>
<feature type="region of interest" description="Disordered" evidence="1">
    <location>
        <begin position="322"/>
        <end position="343"/>
    </location>
</feature>
<evidence type="ECO:0008006" key="4">
    <source>
        <dbReference type="Google" id="ProtNLM"/>
    </source>
</evidence>
<dbReference type="RefSeq" id="WP_144278967.1">
    <property type="nucleotide sequence ID" value="NZ_CP041730.1"/>
</dbReference>
<dbReference type="Pfam" id="PF26363">
    <property type="entry name" value="Phospholipase-like"/>
    <property type="match status" value="1"/>
</dbReference>
<dbReference type="AlphaFoldDB" id="A0A516SHD3"/>
<protein>
    <recommendedName>
        <fullName evidence="4">DUF2974 domain-containing protein</fullName>
    </recommendedName>
</protein>
<gene>
    <name evidence="2" type="ORF">FNU76_15105</name>
</gene>
<dbReference type="SUPFAM" id="SSF53474">
    <property type="entry name" value="alpha/beta-Hydrolases"/>
    <property type="match status" value="1"/>
</dbReference>
<dbReference type="Gene3D" id="3.40.50.1820">
    <property type="entry name" value="alpha/beta hydrolase"/>
    <property type="match status" value="1"/>
</dbReference>
<sequence>MKSTFGGFLKQLQHRQRDSQPLPSTLGEVPFGTRPIGEYAALAKLPYEHGEAAQVPAGWSYVDTGEVAKKMQAFEGVQSKGEGYVGLPTKGVNVQLLRRDDEHGNPMVAVVFGGTNSTSTDGEHARVTQWAHNAQNAVSGPGENLQFSAEVTKAVQEMFPDARVVTVGHSKGGLEANWAAIHNKVEGITFNAQPASSALMKQIQALQEKGVQQGQLLALHNDFDPVFHLPGTHPAGTILTVNTGAGERSAKALDNAMSDYGDPTSMDIADDMGRLGLVAKAAGKEALAVHSKLDMFTKAPLNQAQAVLGNYKILDEVRKLHSQRAAQAEKPPMPEQKHGRGHS</sequence>